<keyword evidence="3" id="KW-0540">Nuclease</keyword>
<evidence type="ECO:0000256" key="6">
    <source>
        <dbReference type="ARBA" id="ARBA00022918"/>
    </source>
</evidence>
<evidence type="ECO:0000313" key="11">
    <source>
        <dbReference type="Proteomes" id="UP001177744"/>
    </source>
</evidence>
<evidence type="ECO:0000256" key="3">
    <source>
        <dbReference type="ARBA" id="ARBA00022722"/>
    </source>
</evidence>
<evidence type="ECO:0000256" key="4">
    <source>
        <dbReference type="ARBA" id="ARBA00022759"/>
    </source>
</evidence>
<evidence type="ECO:0000256" key="1">
    <source>
        <dbReference type="ARBA" id="ARBA00022679"/>
    </source>
</evidence>
<dbReference type="PANTHER" id="PTHR41694">
    <property type="entry name" value="ENDOGENOUS RETROVIRUS GROUP K MEMBER POL PROTEIN"/>
    <property type="match status" value="1"/>
</dbReference>
<evidence type="ECO:0000259" key="9">
    <source>
        <dbReference type="PROSITE" id="PS50994"/>
    </source>
</evidence>
<accession>A0AA40IC85</accession>
<evidence type="ECO:0000313" key="10">
    <source>
        <dbReference type="EMBL" id="KAK1346551.1"/>
    </source>
</evidence>
<dbReference type="GO" id="GO:0003676">
    <property type="term" value="F:nucleic acid binding"/>
    <property type="evidence" value="ECO:0007669"/>
    <property type="project" value="InterPro"/>
</dbReference>
<comment type="caution">
    <text evidence="10">The sequence shown here is derived from an EMBL/GenBank/DDBJ whole genome shotgun (WGS) entry which is preliminary data.</text>
</comment>
<evidence type="ECO:0000256" key="2">
    <source>
        <dbReference type="ARBA" id="ARBA00022695"/>
    </source>
</evidence>
<dbReference type="Gene3D" id="3.30.420.10">
    <property type="entry name" value="Ribonuclease H-like superfamily/Ribonuclease H"/>
    <property type="match status" value="2"/>
</dbReference>
<keyword evidence="5" id="KW-0378">Hydrolase</keyword>
<feature type="domain" description="Integrase catalytic" evidence="9">
    <location>
        <begin position="181"/>
        <end position="294"/>
    </location>
</feature>
<feature type="domain" description="RNase H type-1" evidence="8">
    <location>
        <begin position="1"/>
        <end position="73"/>
    </location>
</feature>
<dbReference type="PROSITE" id="PS50879">
    <property type="entry name" value="RNASE_H_1"/>
    <property type="match status" value="1"/>
</dbReference>
<evidence type="ECO:0000259" key="8">
    <source>
        <dbReference type="PROSITE" id="PS50879"/>
    </source>
</evidence>
<protein>
    <submittedName>
        <fullName evidence="10">Uncharacterized protein</fullName>
    </submittedName>
</protein>
<dbReference type="InterPro" id="IPR002156">
    <property type="entry name" value="RNaseH_domain"/>
</dbReference>
<dbReference type="GO" id="GO:0015074">
    <property type="term" value="P:DNA integration"/>
    <property type="evidence" value="ECO:0007669"/>
    <property type="project" value="InterPro"/>
</dbReference>
<keyword evidence="6" id="KW-0695">RNA-directed DNA polymerase</keyword>
<dbReference type="Proteomes" id="UP001177744">
    <property type="component" value="Unassembled WGS sequence"/>
</dbReference>
<dbReference type="Gene3D" id="1.10.340.70">
    <property type="match status" value="1"/>
</dbReference>
<gene>
    <name evidence="10" type="ORF">QTO34_000408</name>
</gene>
<dbReference type="SUPFAM" id="SSF53098">
    <property type="entry name" value="Ribonuclease H-like"/>
    <property type="match status" value="2"/>
</dbReference>
<dbReference type="PANTHER" id="PTHR41694:SF5">
    <property type="entry name" value="RIBONUCLEASE H"/>
    <property type="match status" value="1"/>
</dbReference>
<name>A0AA40IC85_CNENI</name>
<evidence type="ECO:0000256" key="7">
    <source>
        <dbReference type="SAM" id="MobiDB-lite"/>
    </source>
</evidence>
<keyword evidence="2" id="KW-0548">Nucleotidyltransferase</keyword>
<sequence>MPLLPCISIYKERGLLMARGKGIKNQNEILKLLETVWEPKEVAVIHCRGHQKGKDSVSEGNHCADTAAKLTAKELAVPLWIMLAPELPEPPKYTPQEEEWAQQEGGKRTKEGWWILPDHRVYVPEQIAHKVVLQQHELTHLGKTALEALLGRYYLIACLPSLCASDNAKLGPVGLIGVQRCGKAPFEELEVDFTEIRPSRGNKYLLVFVCTFSGWVEAYPTHTEKAREVTKALLKDIIPWYGMPLTIGSDNGPAFVAEIVQQVAKALGIKWTLHTAYRPKSSGKVEHMNWTLKQTMVPGLGEALCPWVRVRLGPGSGRGHTPLGPGEAMRPWVRV</sequence>
<reference evidence="10" key="1">
    <citation type="submission" date="2023-06" db="EMBL/GenBank/DDBJ databases">
        <title>Reference genome for the Northern bat (Eptesicus nilssonii), a most northern bat species.</title>
        <authorList>
            <person name="Laine V.N."/>
            <person name="Pulliainen A.T."/>
            <person name="Lilley T.M."/>
        </authorList>
    </citation>
    <scope>NUCLEOTIDE SEQUENCE</scope>
    <source>
        <strain evidence="10">BLF_Eptnil</strain>
        <tissue evidence="10">Kidney</tissue>
    </source>
</reference>
<dbReference type="InterPro" id="IPR036397">
    <property type="entry name" value="RNaseH_sf"/>
</dbReference>
<evidence type="ECO:0000256" key="5">
    <source>
        <dbReference type="ARBA" id="ARBA00022801"/>
    </source>
</evidence>
<organism evidence="10 11">
    <name type="scientific">Cnephaeus nilssonii</name>
    <name type="common">Northern bat</name>
    <name type="synonym">Eptesicus nilssonii</name>
    <dbReference type="NCBI Taxonomy" id="3371016"/>
    <lineage>
        <taxon>Eukaryota</taxon>
        <taxon>Metazoa</taxon>
        <taxon>Chordata</taxon>
        <taxon>Craniata</taxon>
        <taxon>Vertebrata</taxon>
        <taxon>Euteleostomi</taxon>
        <taxon>Mammalia</taxon>
        <taxon>Eutheria</taxon>
        <taxon>Laurasiatheria</taxon>
        <taxon>Chiroptera</taxon>
        <taxon>Yangochiroptera</taxon>
        <taxon>Vespertilionidae</taxon>
        <taxon>Cnephaeus</taxon>
    </lineage>
</organism>
<dbReference type="AlphaFoldDB" id="A0AA40IC85"/>
<dbReference type="InterPro" id="IPR001584">
    <property type="entry name" value="Integrase_cat-core"/>
</dbReference>
<proteinExistence type="predicted"/>
<dbReference type="Pfam" id="PF00665">
    <property type="entry name" value="rve"/>
    <property type="match status" value="1"/>
</dbReference>
<feature type="region of interest" description="Disordered" evidence="7">
    <location>
        <begin position="316"/>
        <end position="335"/>
    </location>
</feature>
<dbReference type="GO" id="GO:0004523">
    <property type="term" value="F:RNA-DNA hybrid ribonuclease activity"/>
    <property type="evidence" value="ECO:0007669"/>
    <property type="project" value="InterPro"/>
</dbReference>
<dbReference type="InterPro" id="IPR012337">
    <property type="entry name" value="RNaseH-like_sf"/>
</dbReference>
<dbReference type="PROSITE" id="PS50994">
    <property type="entry name" value="INTEGRASE"/>
    <property type="match status" value="1"/>
</dbReference>
<dbReference type="EMBL" id="JAULJE010000001">
    <property type="protein sequence ID" value="KAK1346551.1"/>
    <property type="molecule type" value="Genomic_DNA"/>
</dbReference>
<keyword evidence="11" id="KW-1185">Reference proteome</keyword>
<dbReference type="GO" id="GO:0003964">
    <property type="term" value="F:RNA-directed DNA polymerase activity"/>
    <property type="evidence" value="ECO:0007669"/>
    <property type="project" value="UniProtKB-KW"/>
</dbReference>
<keyword evidence="1" id="KW-0808">Transferase</keyword>
<keyword evidence="4" id="KW-0255">Endonuclease</keyword>